<dbReference type="GO" id="GO:0005667">
    <property type="term" value="C:transcription regulator complex"/>
    <property type="evidence" value="ECO:0007669"/>
    <property type="project" value="TreeGrafter"/>
</dbReference>
<evidence type="ECO:0000313" key="4">
    <source>
        <dbReference type="Ensembl" id="ENSSLUP00000056631.1"/>
    </source>
</evidence>
<reference evidence="4" key="2">
    <citation type="submission" date="2025-09" db="UniProtKB">
        <authorList>
            <consortium name="Ensembl"/>
        </authorList>
    </citation>
    <scope>IDENTIFICATION</scope>
</reference>
<evidence type="ECO:0008006" key="6">
    <source>
        <dbReference type="Google" id="ProtNLM"/>
    </source>
</evidence>
<keyword evidence="1" id="KW-0539">Nucleus</keyword>
<name>A0A8D0AND6_SANLU</name>
<feature type="domain" description="MADF" evidence="2">
    <location>
        <begin position="1"/>
        <end position="65"/>
    </location>
</feature>
<evidence type="ECO:0000259" key="2">
    <source>
        <dbReference type="PROSITE" id="PS51029"/>
    </source>
</evidence>
<accession>A0A8D0AND6</accession>
<evidence type="ECO:0000259" key="3">
    <source>
        <dbReference type="PROSITE" id="PS51031"/>
    </source>
</evidence>
<dbReference type="Ensembl" id="ENSSLUT00000058284.1">
    <property type="protein sequence ID" value="ENSSLUP00000056631.1"/>
    <property type="gene ID" value="ENSSLUG00000024435.1"/>
</dbReference>
<evidence type="ECO:0000313" key="5">
    <source>
        <dbReference type="Proteomes" id="UP000694568"/>
    </source>
</evidence>
<organism evidence="4 5">
    <name type="scientific">Sander lucioperca</name>
    <name type="common">Pike-perch</name>
    <name type="synonym">Perca lucioperca</name>
    <dbReference type="NCBI Taxonomy" id="283035"/>
    <lineage>
        <taxon>Eukaryota</taxon>
        <taxon>Metazoa</taxon>
        <taxon>Chordata</taxon>
        <taxon>Craniata</taxon>
        <taxon>Vertebrata</taxon>
        <taxon>Euteleostomi</taxon>
        <taxon>Actinopterygii</taxon>
        <taxon>Neopterygii</taxon>
        <taxon>Teleostei</taxon>
        <taxon>Neoteleostei</taxon>
        <taxon>Acanthomorphata</taxon>
        <taxon>Eupercaria</taxon>
        <taxon>Perciformes</taxon>
        <taxon>Percoidei</taxon>
        <taxon>Percidae</taxon>
        <taxon>Luciopercinae</taxon>
        <taxon>Sander</taxon>
    </lineage>
</organism>
<comment type="subcellular location">
    <subcellularLocation>
        <location evidence="1">Nucleus</location>
    </subcellularLocation>
</comment>
<dbReference type="InterPro" id="IPR006578">
    <property type="entry name" value="MADF-dom"/>
</dbReference>
<dbReference type="GeneTree" id="ENSGT01060000248849"/>
<dbReference type="PROSITE" id="PS51029">
    <property type="entry name" value="MADF"/>
    <property type="match status" value="1"/>
</dbReference>
<dbReference type="Pfam" id="PF10545">
    <property type="entry name" value="MADF_DNA_bdg"/>
    <property type="match status" value="1"/>
</dbReference>
<dbReference type="PANTHER" id="PTHR12243:SF67">
    <property type="entry name" value="COREPRESSOR OF PANGOLIN, ISOFORM A-RELATED"/>
    <property type="match status" value="1"/>
</dbReference>
<dbReference type="Proteomes" id="UP000694568">
    <property type="component" value="Unplaced"/>
</dbReference>
<dbReference type="InterPro" id="IPR004210">
    <property type="entry name" value="BESS_motif"/>
</dbReference>
<keyword evidence="5" id="KW-1185">Reference proteome</keyword>
<dbReference type="InterPro" id="IPR039353">
    <property type="entry name" value="TF_Adf1"/>
</dbReference>
<sequence>LMNNAHEREHYSLCDKEECKKMWKNLRDRYLKERRQQREKSGVGADHKSTWKYFSILVFLEPHVRERATTSNLSQSWCQSQPLSLSPQEGCSTYTLSQVPLDSGDEFDDSVLNALQQNTDDTEPFLLSLAPRLRNLHREKRSEVQMEFLATLHRAEFS</sequence>
<dbReference type="PANTHER" id="PTHR12243">
    <property type="entry name" value="MADF DOMAIN TRANSCRIPTION FACTOR"/>
    <property type="match status" value="1"/>
</dbReference>
<dbReference type="AlphaFoldDB" id="A0A8D0AND6"/>
<dbReference type="GO" id="GO:0003677">
    <property type="term" value="F:DNA binding"/>
    <property type="evidence" value="ECO:0007669"/>
    <property type="project" value="InterPro"/>
</dbReference>
<reference evidence="4" key="1">
    <citation type="submission" date="2025-08" db="UniProtKB">
        <authorList>
            <consortium name="Ensembl"/>
        </authorList>
    </citation>
    <scope>IDENTIFICATION</scope>
</reference>
<protein>
    <recommendedName>
        <fullName evidence="6">BESS domain-containing protein</fullName>
    </recommendedName>
</protein>
<dbReference type="GO" id="GO:0006357">
    <property type="term" value="P:regulation of transcription by RNA polymerase II"/>
    <property type="evidence" value="ECO:0007669"/>
    <property type="project" value="TreeGrafter"/>
</dbReference>
<proteinExistence type="predicted"/>
<dbReference type="PROSITE" id="PS51031">
    <property type="entry name" value="BESS"/>
    <property type="match status" value="1"/>
</dbReference>
<feature type="domain" description="BESS" evidence="3">
    <location>
        <begin position="119"/>
        <end position="158"/>
    </location>
</feature>
<evidence type="ECO:0000256" key="1">
    <source>
        <dbReference type="PROSITE-ProRule" id="PRU00371"/>
    </source>
</evidence>
<dbReference type="GO" id="GO:0005634">
    <property type="term" value="C:nucleus"/>
    <property type="evidence" value="ECO:0007669"/>
    <property type="project" value="UniProtKB-SubCell"/>
</dbReference>